<protein>
    <submittedName>
        <fullName evidence="2">Uncharacterized protein</fullName>
    </submittedName>
</protein>
<reference evidence="3" key="1">
    <citation type="submission" date="2016-06" db="EMBL/GenBank/DDBJ databases">
        <authorList>
            <person name="Varghese N."/>
            <person name="Submissions Spin"/>
        </authorList>
    </citation>
    <scope>NUCLEOTIDE SEQUENCE [LARGE SCALE GENOMIC DNA]</scope>
    <source>
        <strain evidence="3">DSM 45246</strain>
    </source>
</reference>
<name>A0A1C4ZMG7_9ACTN</name>
<proteinExistence type="predicted"/>
<dbReference type="EMBL" id="FMCS01000017">
    <property type="protein sequence ID" value="SCF34122.1"/>
    <property type="molecule type" value="Genomic_DNA"/>
</dbReference>
<evidence type="ECO:0000313" key="2">
    <source>
        <dbReference type="EMBL" id="SCF34122.1"/>
    </source>
</evidence>
<feature type="compositionally biased region" description="Pro residues" evidence="1">
    <location>
        <begin position="62"/>
        <end position="74"/>
    </location>
</feature>
<sequence>MFPGVAPVSAARAYAALRNGDRAVAGIRTAEDAWDTVEPDAVDEPGGICTFSRRGRCTTVPTPSPGCPVTPTRPPRTRTGQTRRGRSATRPSRGPTWRPPASHRGTSRAPPTHSRRSWSRFPEQRMNGIVHSAQRVHEAVTRAGLADDTSDLIEQIEDFTHMPPQGAAPVWRDWQAPLPNESRTARRGRRGCLFRSDGPASALPIVGDDPLAVLRQPRHGPRTGDGFRILPKPVTPRPSGCSLNLGNYAVTRSTNA</sequence>
<dbReference type="Proteomes" id="UP000199629">
    <property type="component" value="Unassembled WGS sequence"/>
</dbReference>
<dbReference type="AlphaFoldDB" id="A0A1C4ZMG7"/>
<evidence type="ECO:0000256" key="1">
    <source>
        <dbReference type="SAM" id="MobiDB-lite"/>
    </source>
</evidence>
<accession>A0A1C4ZMG7</accession>
<feature type="region of interest" description="Disordered" evidence="1">
    <location>
        <begin position="56"/>
        <end position="122"/>
    </location>
</feature>
<gene>
    <name evidence="2" type="ORF">GA0070214_11772</name>
</gene>
<keyword evidence="3" id="KW-1185">Reference proteome</keyword>
<evidence type="ECO:0000313" key="3">
    <source>
        <dbReference type="Proteomes" id="UP000199629"/>
    </source>
</evidence>
<feature type="region of interest" description="Disordered" evidence="1">
    <location>
        <begin position="218"/>
        <end position="238"/>
    </location>
</feature>
<organism evidence="2 3">
    <name type="scientific">Micromonospora chaiyaphumensis</name>
    <dbReference type="NCBI Taxonomy" id="307119"/>
    <lineage>
        <taxon>Bacteria</taxon>
        <taxon>Bacillati</taxon>
        <taxon>Actinomycetota</taxon>
        <taxon>Actinomycetes</taxon>
        <taxon>Micromonosporales</taxon>
        <taxon>Micromonosporaceae</taxon>
        <taxon>Micromonospora</taxon>
    </lineage>
</organism>